<gene>
    <name evidence="10" type="primary">ybaU</name>
    <name evidence="10" type="ORF">GCM10017635_30480</name>
</gene>
<comment type="caution">
    <text evidence="10">The sequence shown here is derived from an EMBL/GenBank/DDBJ whole genome shotgun (WGS) entry which is preliminary data.</text>
</comment>
<feature type="domain" description="PpiC" evidence="9">
    <location>
        <begin position="242"/>
        <end position="360"/>
    </location>
</feature>
<reference evidence="10" key="2">
    <citation type="submission" date="2023-01" db="EMBL/GenBank/DDBJ databases">
        <authorList>
            <person name="Sun Q."/>
            <person name="Evtushenko L."/>
        </authorList>
    </citation>
    <scope>NUCLEOTIDE SEQUENCE</scope>
    <source>
        <strain evidence="10">VKM B-2222</strain>
    </source>
</reference>
<keyword evidence="10" id="KW-0413">Isomerase</keyword>
<dbReference type="Pfam" id="PF13624">
    <property type="entry name" value="SurA_N_3"/>
    <property type="match status" value="1"/>
</dbReference>
<dbReference type="AlphaFoldDB" id="A0AAD3P1H6"/>
<dbReference type="GO" id="GO:0005886">
    <property type="term" value="C:plasma membrane"/>
    <property type="evidence" value="ECO:0007669"/>
    <property type="project" value="UniProtKB-SubCell"/>
</dbReference>
<evidence type="ECO:0000256" key="2">
    <source>
        <dbReference type="ARBA" id="ARBA00022475"/>
    </source>
</evidence>
<keyword evidence="3" id="KW-0812">Transmembrane</keyword>
<accession>A0AAD3P1H6</accession>
<evidence type="ECO:0000256" key="4">
    <source>
        <dbReference type="ARBA" id="ARBA00022989"/>
    </source>
</evidence>
<dbReference type="SUPFAM" id="SSF109998">
    <property type="entry name" value="Triger factor/SurA peptide-binding domain-like"/>
    <property type="match status" value="1"/>
</dbReference>
<keyword evidence="4" id="KW-1133">Transmembrane helix</keyword>
<dbReference type="PANTHER" id="PTHR47529">
    <property type="entry name" value="PEPTIDYL-PROLYL CIS-TRANS ISOMERASE D"/>
    <property type="match status" value="1"/>
</dbReference>
<dbReference type="PANTHER" id="PTHR47529:SF1">
    <property type="entry name" value="PERIPLASMIC CHAPERONE PPID"/>
    <property type="match status" value="1"/>
</dbReference>
<dbReference type="GO" id="GO:0003755">
    <property type="term" value="F:peptidyl-prolyl cis-trans isomerase activity"/>
    <property type="evidence" value="ECO:0007669"/>
    <property type="project" value="InterPro"/>
</dbReference>
<comment type="subcellular location">
    <subcellularLocation>
        <location evidence="1">Cell membrane</location>
        <topology evidence="1">Single-pass type II membrane protein</topology>
    </subcellularLocation>
</comment>
<evidence type="ECO:0000256" key="3">
    <source>
        <dbReference type="ARBA" id="ARBA00022692"/>
    </source>
</evidence>
<reference evidence="10" key="1">
    <citation type="journal article" date="2014" name="Int. J. Syst. Evol. Microbiol.">
        <title>Complete genome sequence of Corynebacterium casei LMG S-19264T (=DSM 44701T), isolated from a smear-ripened cheese.</title>
        <authorList>
            <consortium name="US DOE Joint Genome Institute (JGI-PGF)"/>
            <person name="Walter F."/>
            <person name="Albersmeier A."/>
            <person name="Kalinowski J."/>
            <person name="Ruckert C."/>
        </authorList>
    </citation>
    <scope>NUCLEOTIDE SEQUENCE</scope>
    <source>
        <strain evidence="10">VKM B-2222</strain>
    </source>
</reference>
<name>A0AAD3P1H6_9RHOB</name>
<keyword evidence="6" id="KW-0143">Chaperone</keyword>
<evidence type="ECO:0000256" key="7">
    <source>
        <dbReference type="ARBA" id="ARBA00038408"/>
    </source>
</evidence>
<keyword evidence="2" id="KW-1003">Cell membrane</keyword>
<dbReference type="Proteomes" id="UP001143349">
    <property type="component" value="Unassembled WGS sequence"/>
</dbReference>
<comment type="similarity">
    <text evidence="7">Belongs to the PpiD chaperone family.</text>
</comment>
<feature type="region of interest" description="Disordered" evidence="8">
    <location>
        <begin position="523"/>
        <end position="560"/>
    </location>
</feature>
<evidence type="ECO:0000313" key="10">
    <source>
        <dbReference type="EMBL" id="GLK65571.1"/>
    </source>
</evidence>
<evidence type="ECO:0000256" key="1">
    <source>
        <dbReference type="ARBA" id="ARBA00004401"/>
    </source>
</evidence>
<dbReference type="RefSeq" id="WP_271180145.1">
    <property type="nucleotide sequence ID" value="NZ_BSFH01000092.1"/>
</dbReference>
<sequence length="659" mass="70462">MRGKGKSTIVWLLMGMLVLGLGGFGVTNFSGGTADIGAVGKVSISAQDYARALRSEMQDFSARAGRQITAVEAKAIGLDRAALGRLYTAAALEAEANRVGVSVGDKAVADQIANISTFRGLNGRFDRNLYADRLRSEGLREAEFEQDLRMDMAGLILQDAALAGVSAPQPVVAQTQGWLLETRDIHWRELTAEDLPAPVATPDDATLQAWHQANAEKFTSPEIRKITYVWLVPEMLEGEVEVDEQALRDLYQERIEEFQQPERRMVERLVFPTMAAAEEAKARIDRGEITFEQLAGERGLTLGDIDLGEVSEAELGAAGPAVFALDQPGVAGPASSDLGPALFSMNAILEPLNIPFEQARADLRLEAAIDRARRQIEERSGEFADLLAGGATLEDMAKETPMKLGQIDWSTGAEADPNGIDAYPEFRQRAAELTEKDFPELFETEDGGVFALRLDKIEPPALIPFDEVRERVAEDWTRNEIHRQLLALAEEQRVAAEAAAEPGIEPAPAAATAPVAQAIGAAATGGGAAGTGTEAVASNGATAEPKPTPDPGAPVTGLARGGFISGVPQEVVTQAFEIAAEGSTEVADAENRVFLVTLDKIHPAATEGDEAAQIRDTIDARLTDSLRQDVFDYFTRALQAQGGATVNQTAVEAVNAQVQ</sequence>
<dbReference type="InterPro" id="IPR052029">
    <property type="entry name" value="PpiD_chaperone"/>
</dbReference>
<dbReference type="Gene3D" id="1.10.4030.10">
    <property type="entry name" value="Porin chaperone SurA, peptide-binding domain"/>
    <property type="match status" value="1"/>
</dbReference>
<dbReference type="SUPFAM" id="SSF54534">
    <property type="entry name" value="FKBP-like"/>
    <property type="match status" value="1"/>
</dbReference>
<evidence type="ECO:0000256" key="8">
    <source>
        <dbReference type="SAM" id="MobiDB-lite"/>
    </source>
</evidence>
<organism evidence="10 11">
    <name type="scientific">Paracoccus kondratievae</name>
    <dbReference type="NCBI Taxonomy" id="135740"/>
    <lineage>
        <taxon>Bacteria</taxon>
        <taxon>Pseudomonadati</taxon>
        <taxon>Pseudomonadota</taxon>
        <taxon>Alphaproteobacteria</taxon>
        <taxon>Rhodobacterales</taxon>
        <taxon>Paracoccaceae</taxon>
        <taxon>Paracoccus</taxon>
    </lineage>
</organism>
<proteinExistence type="inferred from homology"/>
<dbReference type="InterPro" id="IPR000297">
    <property type="entry name" value="PPIase_PpiC"/>
</dbReference>
<keyword evidence="11" id="KW-1185">Reference proteome</keyword>
<keyword evidence="5" id="KW-0472">Membrane</keyword>
<dbReference type="InterPro" id="IPR027304">
    <property type="entry name" value="Trigger_fact/SurA_dom_sf"/>
</dbReference>
<dbReference type="Pfam" id="PF13145">
    <property type="entry name" value="Rotamase_2"/>
    <property type="match status" value="1"/>
</dbReference>
<protein>
    <submittedName>
        <fullName evidence="10">Peptidyl-prolyl cis-trans isomerase</fullName>
    </submittedName>
</protein>
<evidence type="ECO:0000256" key="5">
    <source>
        <dbReference type="ARBA" id="ARBA00023136"/>
    </source>
</evidence>
<evidence type="ECO:0000259" key="9">
    <source>
        <dbReference type="Pfam" id="PF13145"/>
    </source>
</evidence>
<evidence type="ECO:0000313" key="11">
    <source>
        <dbReference type="Proteomes" id="UP001143349"/>
    </source>
</evidence>
<dbReference type="EMBL" id="BSFH01000092">
    <property type="protein sequence ID" value="GLK65571.1"/>
    <property type="molecule type" value="Genomic_DNA"/>
</dbReference>
<evidence type="ECO:0000256" key="6">
    <source>
        <dbReference type="ARBA" id="ARBA00023186"/>
    </source>
</evidence>